<evidence type="ECO:0000256" key="5">
    <source>
        <dbReference type="SAM" id="MobiDB-lite"/>
    </source>
</evidence>
<dbReference type="Proteomes" id="UP000316726">
    <property type="component" value="Chromosome 20"/>
</dbReference>
<feature type="compositionally biased region" description="Basic and acidic residues" evidence="5">
    <location>
        <begin position="274"/>
        <end position="283"/>
    </location>
</feature>
<dbReference type="InterPro" id="IPR020095">
    <property type="entry name" value="PsdUridine_synth_TruA_C"/>
</dbReference>
<dbReference type="EMBL" id="CP031053">
    <property type="protein sequence ID" value="QDZ26099.1"/>
    <property type="molecule type" value="Genomic_DNA"/>
</dbReference>
<feature type="compositionally biased region" description="Basic and acidic residues" evidence="5">
    <location>
        <begin position="500"/>
        <end position="513"/>
    </location>
</feature>
<dbReference type="InterPro" id="IPR020103">
    <property type="entry name" value="PsdUridine_synth_cat_dom_sf"/>
</dbReference>
<name>A0A5B8N025_9CHLO</name>
<dbReference type="PANTHER" id="PTHR11142:SF9">
    <property type="entry name" value="TRNA PSEUDOURIDINE SYNTHASE-RELATED"/>
    <property type="match status" value="1"/>
</dbReference>
<gene>
    <name evidence="7" type="ORF">A3770_20p86170</name>
</gene>
<dbReference type="GO" id="GO:0005634">
    <property type="term" value="C:nucleus"/>
    <property type="evidence" value="ECO:0007669"/>
    <property type="project" value="TreeGrafter"/>
</dbReference>
<accession>A0A5B8N025</accession>
<dbReference type="AlphaFoldDB" id="A0A5B8N025"/>
<dbReference type="InterPro" id="IPR020094">
    <property type="entry name" value="TruA/RsuA/RluB/E/F_N"/>
</dbReference>
<feature type="region of interest" description="Disordered" evidence="5">
    <location>
        <begin position="494"/>
        <end position="513"/>
    </location>
</feature>
<evidence type="ECO:0000256" key="3">
    <source>
        <dbReference type="ARBA" id="ARBA00023235"/>
    </source>
</evidence>
<dbReference type="Pfam" id="PF01416">
    <property type="entry name" value="PseudoU_synth_1"/>
    <property type="match status" value="1"/>
</dbReference>
<evidence type="ECO:0000256" key="2">
    <source>
        <dbReference type="ARBA" id="ARBA00022694"/>
    </source>
</evidence>
<evidence type="ECO:0000313" key="7">
    <source>
        <dbReference type="EMBL" id="QDZ26099.1"/>
    </source>
</evidence>
<comment type="similarity">
    <text evidence="1">Belongs to the tRNA pseudouridine synthase TruA family.</text>
</comment>
<dbReference type="GO" id="GO:0003723">
    <property type="term" value="F:RNA binding"/>
    <property type="evidence" value="ECO:0007669"/>
    <property type="project" value="InterPro"/>
</dbReference>
<evidence type="ECO:0000256" key="4">
    <source>
        <dbReference type="ARBA" id="ARBA00036943"/>
    </source>
</evidence>
<sequence length="513" mass="58453">MTNASNDEENRNRMAKSVADADADAVDDAKVLRSNGGGAKKAMKEGTREWENRPRKRNVAFFYGYVGTGYLGSMINEDTAQGQTLEYVLFKGLHDMGGVLPTNFPDQKKVRVNRASRTDKGVHALANVMTLKLECPYNYWIDGKCGKELVEKVNDELPRKLRVFSATPVTKGFAPRAFCNKRTYQFYIPAPVLGIAIDENGECVSPAEVEKSLTDFNSNVLPLFCGFKPYHNFTERRLYTKKHRDKLKKRLYEKHDKVKRDRSAEGGGAAAEGGAEREERGEEPSTVGKEGGDSAEREVEVEKFCDNVRWFHTFNRKTKLDRSHYRHMHEVSCGARLTNLGKSDGEKRLALRVTIQGESFMYHQIRHMVGLMIAAYRNMVPTNFISAVLSAPANVSLPFAPAHTLVLKDLNFLPFAREDFKNRDEDDKLEMTPAGKEIQQAFEVEQMLPALGSFVDHEDWSTFEEELKEWHGNLPEEQVAKFLATHETWSAALAKRKREREREEMKERKELKE</sequence>
<keyword evidence="2" id="KW-0819">tRNA processing</keyword>
<dbReference type="Gene3D" id="3.30.70.580">
    <property type="entry name" value="Pseudouridine synthase I, catalytic domain, N-terminal subdomain"/>
    <property type="match status" value="1"/>
</dbReference>
<feature type="region of interest" description="Disordered" evidence="5">
    <location>
        <begin position="250"/>
        <end position="295"/>
    </location>
</feature>
<dbReference type="InterPro" id="IPR001406">
    <property type="entry name" value="PsdUridine_synth_TruA"/>
</dbReference>
<proteinExistence type="inferred from homology"/>
<comment type="catalytic activity">
    <reaction evidence="4">
        <text>a uridine in tRNA = a pseudouridine in tRNA</text>
        <dbReference type="Rhea" id="RHEA:54572"/>
        <dbReference type="Rhea" id="RHEA-COMP:13339"/>
        <dbReference type="Rhea" id="RHEA-COMP:13934"/>
        <dbReference type="ChEBI" id="CHEBI:65314"/>
        <dbReference type="ChEBI" id="CHEBI:65315"/>
    </reaction>
</comment>
<organism evidence="7 8">
    <name type="scientific">Chloropicon primus</name>
    <dbReference type="NCBI Taxonomy" id="1764295"/>
    <lineage>
        <taxon>Eukaryota</taxon>
        <taxon>Viridiplantae</taxon>
        <taxon>Chlorophyta</taxon>
        <taxon>Chloropicophyceae</taxon>
        <taxon>Chloropicales</taxon>
        <taxon>Chloropicaceae</taxon>
        <taxon>Chloropicon</taxon>
    </lineage>
</organism>
<dbReference type="InterPro" id="IPR020097">
    <property type="entry name" value="PsdUridine_synth_TruA_a/b_dom"/>
</dbReference>
<feature type="compositionally biased region" description="Basic and acidic residues" evidence="5">
    <location>
        <begin position="42"/>
        <end position="51"/>
    </location>
</feature>
<dbReference type="FunFam" id="3.30.70.580:FF:000002">
    <property type="entry name" value="tRNA pseudouridine synthase"/>
    <property type="match status" value="1"/>
</dbReference>
<protein>
    <submittedName>
        <fullName evidence="7">tRNA pseudouridine synthase</fullName>
    </submittedName>
</protein>
<dbReference type="SUPFAM" id="SSF55120">
    <property type="entry name" value="Pseudouridine synthase"/>
    <property type="match status" value="2"/>
</dbReference>
<evidence type="ECO:0000256" key="1">
    <source>
        <dbReference type="ARBA" id="ARBA00009375"/>
    </source>
</evidence>
<dbReference type="GO" id="GO:0031119">
    <property type="term" value="P:tRNA pseudouridine synthesis"/>
    <property type="evidence" value="ECO:0007669"/>
    <property type="project" value="TreeGrafter"/>
</dbReference>
<dbReference type="GO" id="GO:0009982">
    <property type="term" value="F:pseudouridine synthase activity"/>
    <property type="evidence" value="ECO:0007669"/>
    <property type="project" value="InterPro"/>
</dbReference>
<dbReference type="OrthoDB" id="10256309at2759"/>
<reference evidence="7 8" key="1">
    <citation type="submission" date="2018-07" db="EMBL/GenBank/DDBJ databases">
        <title>The complete nuclear genome of the prasinophyte Chloropicon primus (CCMP1205).</title>
        <authorList>
            <person name="Pombert J.-F."/>
            <person name="Otis C."/>
            <person name="Turmel M."/>
            <person name="Lemieux C."/>
        </authorList>
    </citation>
    <scope>NUCLEOTIDE SEQUENCE [LARGE SCALE GENOMIC DNA]</scope>
    <source>
        <strain evidence="7 8">CCMP1205</strain>
    </source>
</reference>
<feature type="domain" description="Pseudouridine synthase I TruA alpha/beta" evidence="6">
    <location>
        <begin position="311"/>
        <end position="412"/>
    </location>
</feature>
<keyword evidence="3" id="KW-0413">Isomerase</keyword>
<dbReference type="Gene3D" id="3.30.70.660">
    <property type="entry name" value="Pseudouridine synthase I, catalytic domain, C-terminal subdomain"/>
    <property type="match status" value="1"/>
</dbReference>
<feature type="compositionally biased region" description="Basic and acidic residues" evidence="5">
    <location>
        <begin position="253"/>
        <end position="264"/>
    </location>
</feature>
<dbReference type="GO" id="GO:1990481">
    <property type="term" value="P:mRNA pseudouridine synthesis"/>
    <property type="evidence" value="ECO:0007669"/>
    <property type="project" value="TreeGrafter"/>
</dbReference>
<dbReference type="STRING" id="1764295.A0A5B8N025"/>
<feature type="region of interest" description="Disordered" evidence="5">
    <location>
        <begin position="1"/>
        <end position="51"/>
    </location>
</feature>
<evidence type="ECO:0000313" key="8">
    <source>
        <dbReference type="Proteomes" id="UP000316726"/>
    </source>
</evidence>
<keyword evidence="8" id="KW-1185">Reference proteome</keyword>
<evidence type="ECO:0000259" key="6">
    <source>
        <dbReference type="Pfam" id="PF01416"/>
    </source>
</evidence>
<dbReference type="PANTHER" id="PTHR11142">
    <property type="entry name" value="PSEUDOURIDYLATE SYNTHASE"/>
    <property type="match status" value="1"/>
</dbReference>